<accession>A0A881SY18</accession>
<comment type="subcellular location">
    <subcellularLocation>
        <location evidence="1">Membrane</location>
        <topology evidence="1">Single-pass membrane protein</topology>
    </subcellularLocation>
</comment>
<evidence type="ECO:0000256" key="2">
    <source>
        <dbReference type="ARBA" id="ARBA00022692"/>
    </source>
</evidence>
<evidence type="ECO:0000256" key="1">
    <source>
        <dbReference type="ARBA" id="ARBA00004167"/>
    </source>
</evidence>
<dbReference type="PIRSF" id="PIRSF015980">
    <property type="entry name" value="VAC_O1L"/>
    <property type="match status" value="1"/>
</dbReference>
<proteinExistence type="predicted"/>
<evidence type="ECO:0000256" key="4">
    <source>
        <dbReference type="ARBA" id="ARBA00023136"/>
    </source>
</evidence>
<gene>
    <name evidence="6" type="primary">SwPV037</name>
</gene>
<dbReference type="InterPro" id="IPR021155">
    <property type="entry name" value="Poxvirus_E2/O1"/>
</dbReference>
<dbReference type="EMBL" id="MW036632">
    <property type="protein sequence ID" value="QQG31528.1"/>
    <property type="molecule type" value="Genomic_DNA"/>
</dbReference>
<organism evidence="6">
    <name type="scientific">Swinepox virus</name>
    <name type="common">SWPV</name>
    <dbReference type="NCBI Taxonomy" id="10276"/>
    <lineage>
        <taxon>Viruses</taxon>
        <taxon>Varidnaviria</taxon>
        <taxon>Bamfordvirae</taxon>
        <taxon>Nucleocytoviricota</taxon>
        <taxon>Pokkesviricetes</taxon>
        <taxon>Chitovirales</taxon>
        <taxon>Poxviridae</taxon>
        <taxon>Chordopoxvirinae</taxon>
        <taxon>Suipoxvirus</taxon>
        <taxon>Suipoxvirus swinepox</taxon>
    </lineage>
</organism>
<reference evidence="6" key="1">
    <citation type="journal article" date="2021" name="Arch. Virol.">
        <title>First complete genome characterization of swinepox virus directly from a clinical sample indicates divergence of a Eurasian-lineage virus.</title>
        <authorList>
            <person name="Aasdev A."/>
            <person name="Mishra A."/>
            <person name="Bora D.P."/>
            <person name="Kurkure N.V."/>
            <person name="Barman N.N."/>
            <person name="Raut A.A."/>
        </authorList>
    </citation>
    <scope>NUCLEOTIDE SEQUENCE</scope>
    <source>
        <strain evidence="6">SwPV/India-Assam/16</strain>
    </source>
</reference>
<dbReference type="GO" id="GO:0016020">
    <property type="term" value="C:membrane"/>
    <property type="evidence" value="ECO:0007669"/>
    <property type="project" value="UniProtKB-SubCell"/>
</dbReference>
<evidence type="ECO:0000256" key="3">
    <source>
        <dbReference type="ARBA" id="ARBA00022989"/>
    </source>
</evidence>
<keyword evidence="2 5" id="KW-0812">Transmembrane</keyword>
<name>A0A881SY18_SWPV</name>
<dbReference type="Proteomes" id="UP000671927">
    <property type="component" value="Segment"/>
</dbReference>
<protein>
    <submittedName>
        <fullName evidence="6">Uncharacterized protein</fullName>
    </submittedName>
</protein>
<dbReference type="InterPro" id="IPR006732">
    <property type="entry name" value="Poxvirus_O1"/>
</dbReference>
<dbReference type="Pfam" id="PF04497">
    <property type="entry name" value="Pox_E2-like"/>
    <property type="match status" value="2"/>
</dbReference>
<feature type="transmembrane region" description="Helical" evidence="5">
    <location>
        <begin position="582"/>
        <end position="606"/>
    </location>
</feature>
<sequence length="677" mass="78304">MPSYMYPKNARKVISKIISLQLDIKKLPKKYINTMLEFGLHGNLPACMYKDAVSYDINNIRFLPYNCVMVKDLINVIKSSSVIDTRLHQSVLKHRRALIDYGDQDIITLMIINKLLSIDDISYILDKKIIHVTKILKIDPTVANSNMKLNKIELVDVITSIPKSSYTYLYNNMIIDLDTLLYLSDEFHIPPTHISLRSLRNINRIIELLQKYPNNNIIDYISDSIKSNSSFIHILHMIISNMFPAIIPSVNDFISTVVDKDRLINMYGIKCVAMFSYDINMIDLESLDDSDYIFIEKNISIYDVKCRDFANMIRDKVKREKNKILTTKCEDIIRYIKLFSKNRINDENNKVEEVLIHIDNVSKNNKLSLSDISSLMDQFRLNPCTIRNILLSSATVKSKLLALRAVKNWKCYSLTNVSMYKKIKGVIVMDMVDYISTNILKYHKQLYDKMSTFEYKRDIKSCKCSICSDSITHHIYETTSCINYKSTDNDLMIVLFNLTRYLMHGMIHPNLISVKGWGPLIGLLTGDIGINLKLYSTMNINGLQYGDITLSSYDMSNKLVSIINTPIYELIPFTTCCSLNEYYSKIVILINVILEYMISIILYRILIVKRFNNIKEFISKVVNTVLESSGIYFCQMRVHEQIELEIDELIINGSMPVQLMHLLLKVASIILDEIKEI</sequence>
<organismHost>
    <name type="scientific">Sus scrofa</name>
    <name type="common">Pig</name>
    <dbReference type="NCBI Taxonomy" id="9823"/>
</organismHost>
<keyword evidence="3 5" id="KW-1133">Transmembrane helix</keyword>
<evidence type="ECO:0000313" key="6">
    <source>
        <dbReference type="EMBL" id="QQG31528.1"/>
    </source>
</evidence>
<keyword evidence="4 5" id="KW-0472">Membrane</keyword>
<evidence type="ECO:0000256" key="5">
    <source>
        <dbReference type="SAM" id="Phobius"/>
    </source>
</evidence>